<dbReference type="PROSITE" id="PS50887">
    <property type="entry name" value="GGDEF"/>
    <property type="match status" value="1"/>
</dbReference>
<evidence type="ECO:0000256" key="1">
    <source>
        <dbReference type="ARBA" id="ARBA00051114"/>
    </source>
</evidence>
<dbReference type="CDD" id="cd01948">
    <property type="entry name" value="EAL"/>
    <property type="match status" value="1"/>
</dbReference>
<dbReference type="SMART" id="SM00086">
    <property type="entry name" value="PAC"/>
    <property type="match status" value="1"/>
</dbReference>
<dbReference type="PANTHER" id="PTHR44757">
    <property type="entry name" value="DIGUANYLATE CYCLASE DGCP"/>
    <property type="match status" value="1"/>
</dbReference>
<dbReference type="InterPro" id="IPR000700">
    <property type="entry name" value="PAS-assoc_C"/>
</dbReference>
<comment type="caution">
    <text evidence="5">The sequence shown here is derived from an EMBL/GenBank/DDBJ whole genome shotgun (WGS) entry which is preliminary data.</text>
</comment>
<comment type="catalytic activity">
    <reaction evidence="1">
        <text>3',3'-c-di-GMP + H2O = 5'-phosphoguanylyl(3'-&gt;5')guanosine + H(+)</text>
        <dbReference type="Rhea" id="RHEA:24902"/>
        <dbReference type="ChEBI" id="CHEBI:15377"/>
        <dbReference type="ChEBI" id="CHEBI:15378"/>
        <dbReference type="ChEBI" id="CHEBI:58754"/>
        <dbReference type="ChEBI" id="CHEBI:58805"/>
        <dbReference type="EC" id="3.1.4.52"/>
    </reaction>
    <physiologicalReaction direction="left-to-right" evidence="1">
        <dbReference type="Rhea" id="RHEA:24903"/>
    </physiologicalReaction>
</comment>
<dbReference type="OrthoDB" id="9813903at2"/>
<feature type="domain" description="GGDEF" evidence="4">
    <location>
        <begin position="239"/>
        <end position="372"/>
    </location>
</feature>
<feature type="domain" description="EAL" evidence="3">
    <location>
        <begin position="381"/>
        <end position="635"/>
    </location>
</feature>
<dbReference type="FunFam" id="3.30.70.270:FF:000001">
    <property type="entry name" value="Diguanylate cyclase domain protein"/>
    <property type="match status" value="1"/>
</dbReference>
<dbReference type="RefSeq" id="WP_128229457.1">
    <property type="nucleotide sequence ID" value="NZ_SACR01000004.1"/>
</dbReference>
<evidence type="ECO:0000259" key="4">
    <source>
        <dbReference type="PROSITE" id="PS50887"/>
    </source>
</evidence>
<gene>
    <name evidence="5" type="ORF">EOE66_14630</name>
</gene>
<dbReference type="SUPFAM" id="SSF55073">
    <property type="entry name" value="Nucleotide cyclase"/>
    <property type="match status" value="1"/>
</dbReference>
<dbReference type="SUPFAM" id="SSF55785">
    <property type="entry name" value="PYP-like sensor domain (PAS domain)"/>
    <property type="match status" value="1"/>
</dbReference>
<feature type="domain" description="PAC" evidence="2">
    <location>
        <begin position="156"/>
        <end position="207"/>
    </location>
</feature>
<dbReference type="InterPro" id="IPR052155">
    <property type="entry name" value="Biofilm_reg_signaling"/>
</dbReference>
<dbReference type="Pfam" id="PF00990">
    <property type="entry name" value="GGDEF"/>
    <property type="match status" value="1"/>
</dbReference>
<dbReference type="Pfam" id="PF00563">
    <property type="entry name" value="EAL"/>
    <property type="match status" value="1"/>
</dbReference>
<dbReference type="GO" id="GO:0071111">
    <property type="term" value="F:cyclic-guanylate-specific phosphodiesterase activity"/>
    <property type="evidence" value="ECO:0007669"/>
    <property type="project" value="UniProtKB-EC"/>
</dbReference>
<dbReference type="InterPro" id="IPR001633">
    <property type="entry name" value="EAL_dom"/>
</dbReference>
<dbReference type="InterPro" id="IPR029787">
    <property type="entry name" value="Nucleotide_cyclase"/>
</dbReference>
<dbReference type="SMART" id="SM00052">
    <property type="entry name" value="EAL"/>
    <property type="match status" value="1"/>
</dbReference>
<evidence type="ECO:0000313" key="6">
    <source>
        <dbReference type="Proteomes" id="UP000285575"/>
    </source>
</evidence>
<dbReference type="Gene3D" id="3.30.70.270">
    <property type="match status" value="1"/>
</dbReference>
<dbReference type="PROSITE" id="PS50113">
    <property type="entry name" value="PAC"/>
    <property type="match status" value="1"/>
</dbReference>
<dbReference type="InterPro" id="IPR000160">
    <property type="entry name" value="GGDEF_dom"/>
</dbReference>
<dbReference type="InterPro" id="IPR035919">
    <property type="entry name" value="EAL_sf"/>
</dbReference>
<dbReference type="EMBL" id="SACR01000004">
    <property type="protein sequence ID" value="RVU45359.1"/>
    <property type="molecule type" value="Genomic_DNA"/>
</dbReference>
<dbReference type="FunFam" id="3.20.20.450:FF:000001">
    <property type="entry name" value="Cyclic di-GMP phosphodiesterase yahA"/>
    <property type="match status" value="1"/>
</dbReference>
<dbReference type="PROSITE" id="PS50883">
    <property type="entry name" value="EAL"/>
    <property type="match status" value="1"/>
</dbReference>
<dbReference type="Gene3D" id="3.20.20.450">
    <property type="entry name" value="EAL domain"/>
    <property type="match status" value="1"/>
</dbReference>
<proteinExistence type="predicted"/>
<protein>
    <submittedName>
        <fullName evidence="5">GGDEF and EAL domain-containing protein</fullName>
    </submittedName>
</protein>
<accession>A0A437RF37</accession>
<keyword evidence="6" id="KW-1185">Reference proteome</keyword>
<reference evidence="5 6" key="1">
    <citation type="submission" date="2019-01" db="EMBL/GenBank/DDBJ databases">
        <authorList>
            <person name="Chen W.-M."/>
        </authorList>
    </citation>
    <scope>NUCLEOTIDE SEQUENCE [LARGE SCALE GENOMIC DNA]</scope>
    <source>
        <strain evidence="5 6">KYPY4</strain>
    </source>
</reference>
<dbReference type="SMART" id="SM00267">
    <property type="entry name" value="GGDEF"/>
    <property type="match status" value="1"/>
</dbReference>
<dbReference type="GO" id="GO:0071732">
    <property type="term" value="P:cellular response to nitric oxide"/>
    <property type="evidence" value="ECO:0007669"/>
    <property type="project" value="UniProtKB-ARBA"/>
</dbReference>
<evidence type="ECO:0000259" key="3">
    <source>
        <dbReference type="PROSITE" id="PS50883"/>
    </source>
</evidence>
<dbReference type="InterPro" id="IPR001610">
    <property type="entry name" value="PAC"/>
</dbReference>
<evidence type="ECO:0000259" key="2">
    <source>
        <dbReference type="PROSITE" id="PS50113"/>
    </source>
</evidence>
<dbReference type="InterPro" id="IPR035965">
    <property type="entry name" value="PAS-like_dom_sf"/>
</dbReference>
<sequence length="645" mass="71234">MAGDESPTPAAACATWHPMLLRQLRRAQLSPDALATAHPALPGLMDRVSRAYADAEQDRYLMERSQEVASREMGELYNELRASQARLASLVSLSSDWVWEQDATLRFHYVSSHDLGSTGDLAALLTGQQIGEAVTAIDEDDACKHRLLTDDRKPFRNLRFRVQQPDGTPLYIRISGEPVFDGERFTGYRGVGSDVTHSTVAEQQVMQLARYDSLTGLPNRSMLIEQLESGLRQARLTRLGLAVLFIDLDRFKYVNDTLGHDAGDELLKTMARRLSGLVRQVDTVARLGGDEFVILIQNTTDPSTLSKVASRVLNVLCEPMRLSDRPVQVSASVGIALFPSDGDDTTTLLKNADSAMYLAKARGKNNFQFFTSELAERAARHFALEGDLRQAVARQELVLHYQPRFRLSDGAMCGMEALLRWQHPTRGLIPPGEFIDLAEESGLIVQLGHWVMGEACHQIRLWREAGLEPPRCAINLSARQFGNEGLINEVQAALSETVLEAQALEVEITESLLMSDPDRAQQVLLRLHTLGMAIAIDDFGTGYSSLAYLKRFPAQTLKIDRSFIQGLPDDRDDAAITQAVIAMAHSLEMRVVAEGVETPEQLAFLKAHGCDEVQGYLLGRPMTAEKLAPLLPREALALGTDLPAV</sequence>
<evidence type="ECO:0000313" key="5">
    <source>
        <dbReference type="EMBL" id="RVU45359.1"/>
    </source>
</evidence>
<dbReference type="Proteomes" id="UP000285575">
    <property type="component" value="Unassembled WGS sequence"/>
</dbReference>
<dbReference type="CDD" id="cd01949">
    <property type="entry name" value="GGDEF"/>
    <property type="match status" value="1"/>
</dbReference>
<dbReference type="PANTHER" id="PTHR44757:SF2">
    <property type="entry name" value="BIOFILM ARCHITECTURE MAINTENANCE PROTEIN MBAA"/>
    <property type="match status" value="1"/>
</dbReference>
<organism evidence="5 6">
    <name type="scientific">Rubrivivax rivuli</name>
    <dbReference type="NCBI Taxonomy" id="1862385"/>
    <lineage>
        <taxon>Bacteria</taxon>
        <taxon>Pseudomonadati</taxon>
        <taxon>Pseudomonadota</taxon>
        <taxon>Betaproteobacteria</taxon>
        <taxon>Burkholderiales</taxon>
        <taxon>Sphaerotilaceae</taxon>
        <taxon>Rubrivivax</taxon>
    </lineage>
</organism>
<dbReference type="AlphaFoldDB" id="A0A437RF37"/>
<name>A0A437RF37_9BURK</name>
<dbReference type="SUPFAM" id="SSF141868">
    <property type="entry name" value="EAL domain-like"/>
    <property type="match status" value="1"/>
</dbReference>
<dbReference type="NCBIfam" id="TIGR00254">
    <property type="entry name" value="GGDEF"/>
    <property type="match status" value="1"/>
</dbReference>
<dbReference type="InterPro" id="IPR043128">
    <property type="entry name" value="Rev_trsase/Diguanyl_cyclase"/>
</dbReference>
<dbReference type="Gene3D" id="3.30.450.20">
    <property type="entry name" value="PAS domain"/>
    <property type="match status" value="1"/>
</dbReference>